<evidence type="ECO:0000259" key="2">
    <source>
        <dbReference type="Pfam" id="PF14291"/>
    </source>
</evidence>
<protein>
    <submittedName>
        <fullName evidence="4">52 kDa repressor of the inhibitor of the protein kinase-like</fullName>
    </submittedName>
</protein>
<dbReference type="OrthoDB" id="10051013at2759"/>
<feature type="domain" description="DUF4371" evidence="2">
    <location>
        <begin position="50"/>
        <end position="206"/>
    </location>
</feature>
<evidence type="ECO:0000313" key="4">
    <source>
        <dbReference type="RefSeq" id="XP_030750272.1"/>
    </source>
</evidence>
<dbReference type="SUPFAM" id="SSF53098">
    <property type="entry name" value="Ribonuclease H-like"/>
    <property type="match status" value="1"/>
</dbReference>
<feature type="domain" description="HAT C-terminal dimerisation" evidence="1">
    <location>
        <begin position="492"/>
        <end position="554"/>
    </location>
</feature>
<dbReference type="KEGG" id="soy:115878057"/>
<dbReference type="AlphaFoldDB" id="A0A6J2XG74"/>
<evidence type="ECO:0000259" key="1">
    <source>
        <dbReference type="Pfam" id="PF05699"/>
    </source>
</evidence>
<dbReference type="PANTHER" id="PTHR46289:SF14">
    <property type="entry name" value="DUF4371 DOMAIN-CONTAINING PROTEIN"/>
    <property type="match status" value="1"/>
</dbReference>
<proteinExistence type="predicted"/>
<dbReference type="InterPro" id="IPR012337">
    <property type="entry name" value="RNaseH-like_sf"/>
</dbReference>
<sequence length="555" mass="63131">MQLDSSRAKQIADNRKKLKPIIKTIILCGCQELALRGTNDSGPLTLNSIEPVYNDGNFRALLRMRLSCGDKDLIEHIEGQSLNAMYISPIIQNNIIQICGKMIQEQIVSRINKSKYFSILMDETTDISRIEQLSLCVRYIDSNEQNGNPVYIMREDFLQFVQVHSTTGNDLATVMLECLEELKIDCTYLVGQGYDGAAAMSGSFKGVQAIIREKHPAALYVHCSAHSLNLALAHCCNVQSVRNCIGTIKSVAIFIKMSAKRTDILQNKIKEHAPDNKWKKLTTMCETRWVENHDGLIRFTEIFKPIVETLEELQVVKDIETSSKAIQLHRAIMTSDFIISMLTATTLFAYTLPLCRILQTVNIDLFSATEHVDTVLSQLKSMRDNIDQVFSNIFEKAEKLLKSIDAQEHIQIPRIVARQKNRSNIMVASPEEHFRITVAIPFLDEFIHQLTERFAKHKKSLSSIHCLLPNVCVVHKVELEDLSLYKQFLDYDTLAAELDLWRQKWKQLSAVDRPKNAIETISECNQCIYPNIYILLKILATLPVSTATPERSFQP</sequence>
<dbReference type="Proteomes" id="UP000504635">
    <property type="component" value="Unplaced"/>
</dbReference>
<name>A0A6J2XG74_SITOR</name>
<dbReference type="GeneID" id="115878057"/>
<dbReference type="PANTHER" id="PTHR46289">
    <property type="entry name" value="52 KDA REPRESSOR OF THE INHIBITOR OF THE PROTEIN KINASE-LIKE PROTEIN-RELATED"/>
    <property type="match status" value="1"/>
</dbReference>
<dbReference type="Pfam" id="PF14291">
    <property type="entry name" value="DUF4371"/>
    <property type="match status" value="1"/>
</dbReference>
<dbReference type="InParanoid" id="A0A6J2XG74"/>
<dbReference type="InterPro" id="IPR008906">
    <property type="entry name" value="HATC_C_dom"/>
</dbReference>
<gene>
    <name evidence="4" type="primary">LOC115878057</name>
</gene>
<organism evidence="3 4">
    <name type="scientific">Sitophilus oryzae</name>
    <name type="common">Rice weevil</name>
    <name type="synonym">Curculio oryzae</name>
    <dbReference type="NCBI Taxonomy" id="7048"/>
    <lineage>
        <taxon>Eukaryota</taxon>
        <taxon>Metazoa</taxon>
        <taxon>Ecdysozoa</taxon>
        <taxon>Arthropoda</taxon>
        <taxon>Hexapoda</taxon>
        <taxon>Insecta</taxon>
        <taxon>Pterygota</taxon>
        <taxon>Neoptera</taxon>
        <taxon>Endopterygota</taxon>
        <taxon>Coleoptera</taxon>
        <taxon>Polyphaga</taxon>
        <taxon>Cucujiformia</taxon>
        <taxon>Curculionidae</taxon>
        <taxon>Dryophthorinae</taxon>
        <taxon>Sitophilus</taxon>
    </lineage>
</organism>
<dbReference type="Pfam" id="PF05699">
    <property type="entry name" value="Dimer_Tnp_hAT"/>
    <property type="match status" value="1"/>
</dbReference>
<accession>A0A6J2XG74</accession>
<dbReference type="RefSeq" id="XP_030750272.1">
    <property type="nucleotide sequence ID" value="XM_030894412.1"/>
</dbReference>
<evidence type="ECO:0000313" key="3">
    <source>
        <dbReference type="Proteomes" id="UP000504635"/>
    </source>
</evidence>
<keyword evidence="3" id="KW-1185">Reference proteome</keyword>
<dbReference type="InterPro" id="IPR052958">
    <property type="entry name" value="IFN-induced_PKR_regulator"/>
</dbReference>
<dbReference type="GO" id="GO:0046983">
    <property type="term" value="F:protein dimerization activity"/>
    <property type="evidence" value="ECO:0007669"/>
    <property type="project" value="InterPro"/>
</dbReference>
<dbReference type="InterPro" id="IPR025398">
    <property type="entry name" value="DUF4371"/>
</dbReference>
<reference evidence="4" key="1">
    <citation type="submission" date="2025-08" db="UniProtKB">
        <authorList>
            <consortium name="RefSeq"/>
        </authorList>
    </citation>
    <scope>IDENTIFICATION</scope>
    <source>
        <tissue evidence="4">Gonads</tissue>
    </source>
</reference>